<dbReference type="Proteomes" id="UP001596122">
    <property type="component" value="Unassembled WGS sequence"/>
</dbReference>
<dbReference type="RefSeq" id="WP_340268937.1">
    <property type="nucleotide sequence ID" value="NZ_JBBEOG010000003.1"/>
</dbReference>
<organism evidence="3 4">
    <name type="scientific">Aquipuribacter nitratireducens</name>
    <dbReference type="NCBI Taxonomy" id="650104"/>
    <lineage>
        <taxon>Bacteria</taxon>
        <taxon>Bacillati</taxon>
        <taxon>Actinomycetota</taxon>
        <taxon>Actinomycetes</taxon>
        <taxon>Micrococcales</taxon>
        <taxon>Intrasporangiaceae</taxon>
        <taxon>Aquipuribacter</taxon>
    </lineage>
</organism>
<evidence type="ECO:0000259" key="2">
    <source>
        <dbReference type="SMART" id="SM00507"/>
    </source>
</evidence>
<dbReference type="InterPro" id="IPR003870">
    <property type="entry name" value="DUF222"/>
</dbReference>
<comment type="similarity">
    <text evidence="1">Belongs to the Rv1128c/1148c/1588c/1702c/1945/3466 family.</text>
</comment>
<dbReference type="InterPro" id="IPR003615">
    <property type="entry name" value="HNH_nuc"/>
</dbReference>
<dbReference type="EMBL" id="JBHSLD010000004">
    <property type="protein sequence ID" value="MFC5379709.1"/>
    <property type="molecule type" value="Genomic_DNA"/>
</dbReference>
<comment type="caution">
    <text evidence="3">The sequence shown here is derived from an EMBL/GenBank/DDBJ whole genome shotgun (WGS) entry which is preliminary data.</text>
</comment>
<keyword evidence="4" id="KW-1185">Reference proteome</keyword>
<dbReference type="Gene3D" id="1.10.30.50">
    <property type="match status" value="1"/>
</dbReference>
<dbReference type="Pfam" id="PF02720">
    <property type="entry name" value="DUF222"/>
    <property type="match status" value="1"/>
</dbReference>
<evidence type="ECO:0000256" key="1">
    <source>
        <dbReference type="ARBA" id="ARBA00023450"/>
    </source>
</evidence>
<sequence>MFDRQAVTVGAILAVARRLAELDDGVDDEALVERLGALEALKAAASAAQARAAAALDASQRQQQRLTGVPAAERGRGVAAQVALARRESAHRGGRLLGLAKALVHEMPGTFRALQAGRISEWRATVLARETAVLSREDRAAVDEELAGSAEALARLEGMGDREVAAAAKRIAYRLDPRSVVARARRAEGERCVTIRPAPDTMAYVTALLPVQQAVSVHAALQRAADAARGRPGGDERSRGQLMADALVERVLAGAAAAPGTPRVPDVAVRLVVTDRTLLAGGDEPAALEGHGPVPAGWARELVAGTVEAGARVALQKVLLDDLGRLVAMESRGRFATPGLAAAVRLRDGGTCRTPWCDAPVRHVDHVERHAEGGRTRLQDLQGLCEACNQAKEAAGWRSRVDEATGTVVIRTPSGVEYRSVPPPLPGAPPTTAEGSPIEAHLALVVGLAA</sequence>
<evidence type="ECO:0000313" key="4">
    <source>
        <dbReference type="Proteomes" id="UP001596122"/>
    </source>
</evidence>
<dbReference type="CDD" id="cd00085">
    <property type="entry name" value="HNHc"/>
    <property type="match status" value="1"/>
</dbReference>
<reference evidence="4" key="1">
    <citation type="journal article" date="2019" name="Int. J. Syst. Evol. Microbiol.">
        <title>The Global Catalogue of Microorganisms (GCM) 10K type strain sequencing project: providing services to taxonomists for standard genome sequencing and annotation.</title>
        <authorList>
            <consortium name="The Broad Institute Genomics Platform"/>
            <consortium name="The Broad Institute Genome Sequencing Center for Infectious Disease"/>
            <person name="Wu L."/>
            <person name="Ma J."/>
        </authorList>
    </citation>
    <scope>NUCLEOTIDE SEQUENCE [LARGE SCALE GENOMIC DNA]</scope>
    <source>
        <strain evidence="4">CCUG 43114</strain>
    </source>
</reference>
<dbReference type="Pfam" id="PF01844">
    <property type="entry name" value="HNH"/>
    <property type="match status" value="1"/>
</dbReference>
<dbReference type="InterPro" id="IPR002711">
    <property type="entry name" value="HNH"/>
</dbReference>
<protein>
    <submittedName>
        <fullName evidence="3">DUF222 domain-containing protein</fullName>
    </submittedName>
</protein>
<proteinExistence type="inferred from homology"/>
<gene>
    <name evidence="3" type="ORF">ACFPJ6_02790</name>
</gene>
<evidence type="ECO:0000313" key="3">
    <source>
        <dbReference type="EMBL" id="MFC5379709.1"/>
    </source>
</evidence>
<accession>A0ABW0GJ91</accession>
<feature type="domain" description="HNH nuclease" evidence="2">
    <location>
        <begin position="339"/>
        <end position="390"/>
    </location>
</feature>
<dbReference type="SMART" id="SM00507">
    <property type="entry name" value="HNHc"/>
    <property type="match status" value="1"/>
</dbReference>
<name>A0ABW0GJ91_9MICO</name>